<comment type="caution">
    <text evidence="2">The sequence shown here is derived from an EMBL/GenBank/DDBJ whole genome shotgun (WGS) entry which is preliminary data.</text>
</comment>
<feature type="transmembrane region" description="Helical" evidence="1">
    <location>
        <begin position="88"/>
        <end position="109"/>
    </location>
</feature>
<dbReference type="PANTHER" id="PTHR33444:SF2">
    <property type="entry name" value="MARVEL DOMAIN-CONTAINING PROTEIN"/>
    <property type="match status" value="1"/>
</dbReference>
<keyword evidence="1" id="KW-1133">Transmembrane helix</keyword>
<dbReference type="EMBL" id="VXIV02003083">
    <property type="protein sequence ID" value="KAF6021250.1"/>
    <property type="molecule type" value="Genomic_DNA"/>
</dbReference>
<dbReference type="InterPro" id="IPR040350">
    <property type="entry name" value="TMEM272"/>
</dbReference>
<keyword evidence="3" id="KW-1185">Reference proteome</keyword>
<evidence type="ECO:0000313" key="2">
    <source>
        <dbReference type="EMBL" id="KAF6021250.1"/>
    </source>
</evidence>
<keyword evidence="1" id="KW-0472">Membrane</keyword>
<protein>
    <submittedName>
        <fullName evidence="2">Uncharacterized protein</fullName>
    </submittedName>
</protein>
<evidence type="ECO:0000256" key="1">
    <source>
        <dbReference type="SAM" id="Phobius"/>
    </source>
</evidence>
<reference evidence="2" key="1">
    <citation type="submission" date="2020-06" db="EMBL/GenBank/DDBJ databases">
        <title>Draft genome of Bugula neritina, a colonial animal packing powerful symbionts and potential medicines.</title>
        <authorList>
            <person name="Rayko M."/>
        </authorList>
    </citation>
    <scope>NUCLEOTIDE SEQUENCE [LARGE SCALE GENOMIC DNA]</scope>
    <source>
        <strain evidence="2">Kwan_BN1</strain>
    </source>
</reference>
<keyword evidence="1" id="KW-0812">Transmembrane</keyword>
<feature type="transmembrane region" description="Helical" evidence="1">
    <location>
        <begin position="155"/>
        <end position="174"/>
    </location>
</feature>
<dbReference type="OrthoDB" id="6157510at2759"/>
<organism evidence="2 3">
    <name type="scientific">Bugula neritina</name>
    <name type="common">Brown bryozoan</name>
    <name type="synonym">Sertularia neritina</name>
    <dbReference type="NCBI Taxonomy" id="10212"/>
    <lineage>
        <taxon>Eukaryota</taxon>
        <taxon>Metazoa</taxon>
        <taxon>Spiralia</taxon>
        <taxon>Lophotrochozoa</taxon>
        <taxon>Bryozoa</taxon>
        <taxon>Gymnolaemata</taxon>
        <taxon>Cheilostomatida</taxon>
        <taxon>Flustrina</taxon>
        <taxon>Buguloidea</taxon>
        <taxon>Bugulidae</taxon>
        <taxon>Bugula</taxon>
    </lineage>
</organism>
<proteinExistence type="predicted"/>
<accession>A0A7J7J4X8</accession>
<gene>
    <name evidence="2" type="ORF">EB796_020443</name>
</gene>
<sequence length="175" mass="19008">MVNKASKMSAGKKIVIIVAVIVILLSIALSIGEIAVGSLYLRDCPAQRYLPIYLIVAGVFAFCSGGGDGAKIRSRSSNDEGGASSVDICGIIVSIFLFAWLICGSVWVFQLKKCDENVLTPQTNATDGCFTFDSDYSSKSFYCHKTAYEFAFTDIVIRWVLTALILIFQICAMCL</sequence>
<evidence type="ECO:0000313" key="3">
    <source>
        <dbReference type="Proteomes" id="UP000593567"/>
    </source>
</evidence>
<dbReference type="PANTHER" id="PTHR33444">
    <property type="entry name" value="SI:DKEY-19B23.12-RELATED"/>
    <property type="match status" value="1"/>
</dbReference>
<name>A0A7J7J4X8_BUGNE</name>
<dbReference type="AlphaFoldDB" id="A0A7J7J4X8"/>
<feature type="transmembrane region" description="Helical" evidence="1">
    <location>
        <begin position="48"/>
        <end position="67"/>
    </location>
</feature>
<dbReference type="Proteomes" id="UP000593567">
    <property type="component" value="Unassembled WGS sequence"/>
</dbReference>